<dbReference type="Gene3D" id="1.10.287.850">
    <property type="entry name" value="HP0062-like domain"/>
    <property type="match status" value="1"/>
</dbReference>
<proteinExistence type="predicted"/>
<evidence type="ECO:0000313" key="2">
    <source>
        <dbReference type="Proteomes" id="UP000194911"/>
    </source>
</evidence>
<evidence type="ECO:0000313" key="1">
    <source>
        <dbReference type="EMBL" id="OTY77136.1"/>
    </source>
</evidence>
<accession>A0A2C9YR16</accession>
<dbReference type="RefSeq" id="WP_003304612.1">
    <property type="nucleotide sequence ID" value="NZ_NFDQ01000040.1"/>
</dbReference>
<comment type="caution">
    <text evidence="1">The sequence shown here is derived from an EMBL/GenBank/DDBJ whole genome shotgun (WGS) entry which is preliminary data.</text>
</comment>
<organism evidence="1 2">
    <name type="scientific">Bacillus thuringiensis serovar vazensis</name>
    <dbReference type="NCBI Taxonomy" id="180867"/>
    <lineage>
        <taxon>Bacteria</taxon>
        <taxon>Bacillati</taxon>
        <taxon>Bacillota</taxon>
        <taxon>Bacilli</taxon>
        <taxon>Bacillales</taxon>
        <taxon>Bacillaceae</taxon>
        <taxon>Bacillus</taxon>
        <taxon>Bacillus cereus group</taxon>
    </lineage>
</organism>
<dbReference type="EMBL" id="NFDQ01000040">
    <property type="protein sequence ID" value="OTY77136.1"/>
    <property type="molecule type" value="Genomic_DNA"/>
</dbReference>
<protein>
    <submittedName>
        <fullName evidence="1">Uncharacterized protein</fullName>
    </submittedName>
</protein>
<sequence>MDKYIYSLQQIETELKRIAEKFRTTDNETGSELSKGENSSQDILKRLAIAGTVTTGKLGFILGTLNIMSNKKRADLVNIGTRNWVNGKFGAMWRELGSNKTLNKLIKDYSSPEKAAASLGKLNPALPNNSIKESNIANHIKKNVKTITKGSIILESALEVPSLITNVTSDIKKYDGLDAGSRVSADLAYSTVKVATNIGASWAGGLAGAEAGALAGSLVFPPIGTAVGALAGGIIGSTASGTIVKETINHLMPREQFKDSVANLANGIEKFFKK</sequence>
<dbReference type="PANTHER" id="PTHR21525">
    <property type="entry name" value="MOTILE SPERM PROTEIN"/>
    <property type="match status" value="1"/>
</dbReference>
<name>A0A2C9YR16_BACTU</name>
<dbReference type="AlphaFoldDB" id="A0A2C9YR16"/>
<dbReference type="Proteomes" id="UP000194911">
    <property type="component" value="Unassembled WGS sequence"/>
</dbReference>
<gene>
    <name evidence="1" type="ORF">BK749_10565</name>
</gene>
<dbReference type="PANTHER" id="PTHR21525:SF9">
    <property type="entry name" value="CHANNEL_COLICIN DOMAIN-CONTAINING PROTEIN"/>
    <property type="match status" value="1"/>
</dbReference>
<reference evidence="1 2" key="1">
    <citation type="submission" date="2016-10" db="EMBL/GenBank/DDBJ databases">
        <title>Comparative genomics of Bacillus thuringiensis reveals a path to pathogens against multiple invertebrate hosts.</title>
        <authorList>
            <person name="Zheng J."/>
            <person name="Gao Q."/>
            <person name="Liu H."/>
            <person name="Peng D."/>
            <person name="Ruan L."/>
            <person name="Sun M."/>
        </authorList>
    </citation>
    <scope>NUCLEOTIDE SEQUENCE [LARGE SCALE GENOMIC DNA]</scope>
    <source>
        <strain evidence="1">BGSC 4CE1</strain>
    </source>
</reference>